<gene>
    <name evidence="9" type="ORF">ECPE_LOCUS11438</name>
</gene>
<evidence type="ECO:0000256" key="3">
    <source>
        <dbReference type="ARBA" id="ARBA00022833"/>
    </source>
</evidence>
<sequence length="912" mass="102613">MRHLDKSVYKEKFHQFHPFNFQCITEANVYSMPPPSKQARKSPTSQYTIGNVSEIPLTLSPNSVESESSNVKESVIPNTEQEQGNQTLQEAVRSLITCAICLDIPKQAYQCSNGHLICIHCVTRLLQQHSNSNAVCPSCRIPLHFGLRRCLLAEQLASELPSDCRFCGLRMVRKQIEQHETTLCPVRPVTCRFSVIGCQWFGKWNQLEGHFKHCPYKDKPISEIEPLLVTALHQNQIWTSERNQFPRGLLAQLAKSSGGLKAFRRQIAVSREVPGTESCEGRAIYQSTSNLFRCCGLKRITVDVTVDHKQGDLHYCIKSKWEQTSEISFRLCLVHCGDVEFDVNDQLRTFRFSSNQKESPTYSTKLMYHRTLELSDPMRKTLDQISTNNSYYGFPLENLKNACNLLLEFIVFKDRTDILDMHLDDHSNDNISEAVHLMPETAATEIPGRESSSQPNSTNSLSQTLASSSLSSPGYWNQISQTPTNSFLRSFLNPFLANQAHGIGNNNSPVVISSLPQSMLLTLTSLSPSDARIRLVELGTMGESIREDTENEESDDNSSVEDDNTNTSEETDTTEDCDTENENDPDETVRTEESNNNALDSAPGEEDEQLSTNHRERKSKTSAKPVHASNSNHVTIPSSSSVKTVACVERPRANNRYNKSAQLSDQRTILQPKRQARCTRKQQTELKRTPSLTRKPNRNGNMSVSNRIERQLLNNPLEHLISSSGRKRVSTIKEDDSARPRLPDSEDRPSEPKRPVDEERLVMNPAALQHSSPRWLGRMVRKFTRLARFFVRSHVAAPLSYLVPTECSPEVHACHGDQCGSETRFNDAFIALTKQSTIWSLPTNENPVGNGNLVDGCNQSNDNCKVFLPVDSLPPTVRSLRANIGTEVVHLAKSMMKRQDESVRSVSETPNE</sequence>
<evidence type="ECO:0000313" key="10">
    <source>
        <dbReference type="Proteomes" id="UP000272942"/>
    </source>
</evidence>
<feature type="compositionally biased region" description="Polar residues" evidence="6">
    <location>
        <begin position="655"/>
        <end position="669"/>
    </location>
</feature>
<feature type="region of interest" description="Disordered" evidence="6">
    <location>
        <begin position="445"/>
        <end position="466"/>
    </location>
</feature>
<evidence type="ECO:0000313" key="9">
    <source>
        <dbReference type="EMBL" id="VDP88498.1"/>
    </source>
</evidence>
<dbReference type="EMBL" id="UZAN01050831">
    <property type="protein sequence ID" value="VDP88498.1"/>
    <property type="molecule type" value="Genomic_DNA"/>
</dbReference>
<evidence type="ECO:0000259" key="7">
    <source>
        <dbReference type="PROSITE" id="PS50089"/>
    </source>
</evidence>
<feature type="compositionally biased region" description="Low complexity" evidence="6">
    <location>
        <begin position="451"/>
        <end position="466"/>
    </location>
</feature>
<protein>
    <submittedName>
        <fullName evidence="11">RING-type E3 ubiquitin transferase</fullName>
    </submittedName>
</protein>
<evidence type="ECO:0000259" key="8">
    <source>
        <dbReference type="PROSITE" id="PS50145"/>
    </source>
</evidence>
<dbReference type="Proteomes" id="UP000272942">
    <property type="component" value="Unassembled WGS sequence"/>
</dbReference>
<dbReference type="GO" id="GO:0005634">
    <property type="term" value="C:nucleus"/>
    <property type="evidence" value="ECO:0007669"/>
    <property type="project" value="TreeGrafter"/>
</dbReference>
<dbReference type="PROSITE" id="PS50089">
    <property type="entry name" value="ZF_RING_2"/>
    <property type="match status" value="1"/>
</dbReference>
<name>A0A183AWV3_9TREM</name>
<dbReference type="Pfam" id="PF02176">
    <property type="entry name" value="zf-TRAF"/>
    <property type="match status" value="1"/>
</dbReference>
<dbReference type="Gene3D" id="3.30.40.10">
    <property type="entry name" value="Zinc/RING finger domain, C3HC4 (zinc finger)"/>
    <property type="match status" value="2"/>
</dbReference>
<evidence type="ECO:0000313" key="11">
    <source>
        <dbReference type="WBParaSite" id="ECPE_0001147301-mRNA-1"/>
    </source>
</evidence>
<dbReference type="WBParaSite" id="ECPE_0001147301-mRNA-1">
    <property type="protein sequence ID" value="ECPE_0001147301-mRNA-1"/>
    <property type="gene ID" value="ECPE_0001147301"/>
</dbReference>
<feature type="compositionally biased region" description="Acidic residues" evidence="6">
    <location>
        <begin position="549"/>
        <end position="586"/>
    </location>
</feature>
<evidence type="ECO:0000256" key="2">
    <source>
        <dbReference type="ARBA" id="ARBA00022771"/>
    </source>
</evidence>
<organism evidence="11">
    <name type="scientific">Echinostoma caproni</name>
    <dbReference type="NCBI Taxonomy" id="27848"/>
    <lineage>
        <taxon>Eukaryota</taxon>
        <taxon>Metazoa</taxon>
        <taxon>Spiralia</taxon>
        <taxon>Lophotrochozoa</taxon>
        <taxon>Platyhelminthes</taxon>
        <taxon>Trematoda</taxon>
        <taxon>Digenea</taxon>
        <taxon>Plagiorchiida</taxon>
        <taxon>Echinostomata</taxon>
        <taxon>Echinostomatoidea</taxon>
        <taxon>Echinostomatidae</taxon>
        <taxon>Echinostoma</taxon>
    </lineage>
</organism>
<dbReference type="InterPro" id="IPR001841">
    <property type="entry name" value="Znf_RING"/>
</dbReference>
<keyword evidence="2 5" id="KW-0863">Zinc-finger</keyword>
<dbReference type="PANTHER" id="PTHR23059">
    <property type="entry name" value="CYSTEINE AND HISTIDINE-RICH PROTEIN 1"/>
    <property type="match status" value="1"/>
</dbReference>
<feature type="domain" description="RING-type" evidence="7">
    <location>
        <begin position="98"/>
        <end position="140"/>
    </location>
</feature>
<feature type="domain" description="TRAF-type" evidence="8">
    <location>
        <begin position="160"/>
        <end position="198"/>
    </location>
</feature>
<dbReference type="InterPro" id="IPR013083">
    <property type="entry name" value="Znf_RING/FYVE/PHD"/>
</dbReference>
<comment type="similarity">
    <text evidence="4">Belongs to the ZFTRAF1 family.</text>
</comment>
<dbReference type="PROSITE" id="PS50145">
    <property type="entry name" value="ZF_TRAF"/>
    <property type="match status" value="1"/>
</dbReference>
<evidence type="ECO:0000256" key="5">
    <source>
        <dbReference type="PROSITE-ProRule" id="PRU00207"/>
    </source>
</evidence>
<reference evidence="11" key="1">
    <citation type="submission" date="2016-06" db="UniProtKB">
        <authorList>
            <consortium name="WormBaseParasite"/>
        </authorList>
    </citation>
    <scope>IDENTIFICATION</scope>
</reference>
<feature type="region of interest" description="Disordered" evidence="6">
    <location>
        <begin position="59"/>
        <end position="84"/>
    </location>
</feature>
<evidence type="ECO:0000256" key="6">
    <source>
        <dbReference type="SAM" id="MobiDB-lite"/>
    </source>
</evidence>
<dbReference type="GO" id="GO:0008270">
    <property type="term" value="F:zinc ion binding"/>
    <property type="evidence" value="ECO:0007669"/>
    <property type="project" value="UniProtKB-KW"/>
</dbReference>
<dbReference type="InterPro" id="IPR039338">
    <property type="entry name" value="ZFTRAF1"/>
</dbReference>
<keyword evidence="1 5" id="KW-0479">Metal-binding</keyword>
<accession>A0A183AWV3</accession>
<keyword evidence="10" id="KW-1185">Reference proteome</keyword>
<evidence type="ECO:0000256" key="4">
    <source>
        <dbReference type="ARBA" id="ARBA00034319"/>
    </source>
</evidence>
<feature type="compositionally biased region" description="Polar residues" evidence="6">
    <location>
        <begin position="628"/>
        <end position="643"/>
    </location>
</feature>
<proteinExistence type="inferred from homology"/>
<feature type="zinc finger region" description="TRAF-type" evidence="5">
    <location>
        <begin position="160"/>
        <end position="198"/>
    </location>
</feature>
<evidence type="ECO:0000256" key="1">
    <source>
        <dbReference type="ARBA" id="ARBA00022723"/>
    </source>
</evidence>
<feature type="compositionally biased region" description="Polar residues" evidence="6">
    <location>
        <begin position="690"/>
        <end position="706"/>
    </location>
</feature>
<dbReference type="PANTHER" id="PTHR23059:SF4">
    <property type="entry name" value="ZINC FINGER TRAF-TYPE-CONTAINING PROTEIN 1"/>
    <property type="match status" value="1"/>
</dbReference>
<dbReference type="AlphaFoldDB" id="A0A183AWV3"/>
<dbReference type="OrthoDB" id="6275584at2759"/>
<feature type="compositionally biased region" description="Low complexity" evidence="6">
    <location>
        <begin position="60"/>
        <end position="75"/>
    </location>
</feature>
<feature type="region of interest" description="Disordered" evidence="6">
    <location>
        <begin position="542"/>
        <end position="759"/>
    </location>
</feature>
<feature type="compositionally biased region" description="Basic and acidic residues" evidence="6">
    <location>
        <begin position="731"/>
        <end position="759"/>
    </location>
</feature>
<dbReference type="SUPFAM" id="SSF49599">
    <property type="entry name" value="TRAF domain-like"/>
    <property type="match status" value="1"/>
</dbReference>
<dbReference type="InterPro" id="IPR001293">
    <property type="entry name" value="Znf_TRAF"/>
</dbReference>
<dbReference type="SUPFAM" id="SSF57850">
    <property type="entry name" value="RING/U-box"/>
    <property type="match status" value="1"/>
</dbReference>
<keyword evidence="3 5" id="KW-0862">Zinc</keyword>
<reference evidence="9 10" key="2">
    <citation type="submission" date="2018-11" db="EMBL/GenBank/DDBJ databases">
        <authorList>
            <consortium name="Pathogen Informatics"/>
        </authorList>
    </citation>
    <scope>NUCLEOTIDE SEQUENCE [LARGE SCALE GENOMIC DNA]</scope>
    <source>
        <strain evidence="9 10">Egypt</strain>
    </source>
</reference>